<reference evidence="4 5" key="1">
    <citation type="submission" date="2019-08" db="EMBL/GenBank/DDBJ databases">
        <title>In-depth cultivation of the pig gut microbiome towards novel bacterial diversity and tailored functional studies.</title>
        <authorList>
            <person name="Wylensek D."/>
            <person name="Hitch T.C.A."/>
            <person name="Clavel T."/>
        </authorList>
    </citation>
    <scope>NUCLEOTIDE SEQUENCE [LARGE SCALE GENOMIC DNA]</scope>
    <source>
        <strain evidence="4 5">LKV-178-WT-2A</strain>
    </source>
</reference>
<keyword evidence="5" id="KW-1185">Reference proteome</keyword>
<evidence type="ECO:0000313" key="4">
    <source>
        <dbReference type="EMBL" id="MST84243.1"/>
    </source>
</evidence>
<dbReference type="EMBL" id="VUNG01000011">
    <property type="protein sequence ID" value="MST84243.1"/>
    <property type="molecule type" value="Genomic_DNA"/>
</dbReference>
<dbReference type="GO" id="GO:0008270">
    <property type="term" value="F:zinc ion binding"/>
    <property type="evidence" value="ECO:0007669"/>
    <property type="project" value="InterPro"/>
</dbReference>
<evidence type="ECO:0000256" key="1">
    <source>
        <dbReference type="ARBA" id="ARBA00022723"/>
    </source>
</evidence>
<sequence>MLIELSERRKFKLVVNGIAEKMSRVGCIINPRSVPRRTNLSGTLFGVIYNFQREILSVRHQPMVSYGLERVTSKYRVSRFVFNNHIQQPSKNGSMNFFKKLFGDSTAQSSYDINSNDKEDHEQQVTNSMSQSAHKNNMTSWENFFGVNLKSSPNELWIEGECEYNEKNIIRIFTNNHIHNVYFSSVNAKVIGNSATNFFFKCPYTWDDAFDIYYLIERDLVHNGNYTNTAAAAKFRGKFDSYYDSFSWDIDGCNIIMSRDIDTGDIELGVWTLYYNQEYLDKAKDNCKDNKQEDEATLPKKEFNVHLSGALDTLHFVHAHLGKQLAGNAPCYVARAEGTTIQLLDENNFDEVYSFESKEIADYLGHRLGAAGFINFNCDDVTDIQAELFIIPADYAKETSDDGATDALVHYEMSYLVDPVEFDYRRKTIMDGKMNLSIVGIQYRDNYEELKSSIKEGVTVILKPDPTNEYDPNALAFYLEGNIIGYLPKKDQPFAHIFMAKGQIKASICRIDEKWIDTEVDIKKDMIDVNAFKNNDVNFTKIKSFKGGNSSCQSIELSEFIETL</sequence>
<keyword evidence="2" id="KW-0378">Hydrolase</keyword>
<evidence type="ECO:0000313" key="5">
    <source>
        <dbReference type="Proteomes" id="UP000438914"/>
    </source>
</evidence>
<comment type="caution">
    <text evidence="4">The sequence shown here is derived from an EMBL/GenBank/DDBJ whole genome shotgun (WGS) entry which is preliminary data.</text>
</comment>
<dbReference type="Proteomes" id="UP000438914">
    <property type="component" value="Unassembled WGS sequence"/>
</dbReference>
<proteinExistence type="predicted"/>
<feature type="domain" description="HIRAN" evidence="3">
    <location>
        <begin position="432"/>
        <end position="511"/>
    </location>
</feature>
<accession>A0A7K0KE89</accession>
<dbReference type="Pfam" id="PF08797">
    <property type="entry name" value="HIRAN"/>
    <property type="match status" value="1"/>
</dbReference>
<dbReference type="InterPro" id="IPR014905">
    <property type="entry name" value="HIRAN"/>
</dbReference>
<dbReference type="AlphaFoldDB" id="A0A7K0KE89"/>
<name>A0A7K0KE89_9BACT</name>
<gene>
    <name evidence="4" type="ORF">FYJ73_06110</name>
</gene>
<organism evidence="4 5">
    <name type="scientific">Hallella mizrahii</name>
    <dbReference type="NCBI Taxonomy" id="2606637"/>
    <lineage>
        <taxon>Bacteria</taxon>
        <taxon>Pseudomonadati</taxon>
        <taxon>Bacteroidota</taxon>
        <taxon>Bacteroidia</taxon>
        <taxon>Bacteroidales</taxon>
        <taxon>Prevotellaceae</taxon>
        <taxon>Hallella</taxon>
    </lineage>
</organism>
<protein>
    <recommendedName>
        <fullName evidence="3">HIRAN domain-containing protein</fullName>
    </recommendedName>
</protein>
<dbReference type="GO" id="GO:0003676">
    <property type="term" value="F:nucleic acid binding"/>
    <property type="evidence" value="ECO:0007669"/>
    <property type="project" value="InterPro"/>
</dbReference>
<dbReference type="Gene3D" id="3.30.70.2330">
    <property type="match status" value="1"/>
</dbReference>
<evidence type="ECO:0000256" key="2">
    <source>
        <dbReference type="ARBA" id="ARBA00022801"/>
    </source>
</evidence>
<keyword evidence="1" id="KW-0479">Metal-binding</keyword>
<dbReference type="GO" id="GO:0016818">
    <property type="term" value="F:hydrolase activity, acting on acid anhydrides, in phosphorus-containing anhydrides"/>
    <property type="evidence" value="ECO:0007669"/>
    <property type="project" value="InterPro"/>
</dbReference>
<evidence type="ECO:0000259" key="3">
    <source>
        <dbReference type="Pfam" id="PF08797"/>
    </source>
</evidence>